<dbReference type="InterPro" id="IPR006700">
    <property type="entry name" value="RsmE"/>
</dbReference>
<dbReference type="EC" id="2.1.1.193" evidence="10"/>
<dbReference type="OrthoDB" id="9815641at2"/>
<comment type="function">
    <text evidence="8 10">Specifically methylates the N3 position of the uracil ring of uridine 1498 (m3U1498) in 16S rRNA. Acts on the fully assembled 30S ribosomal subunit.</text>
</comment>
<feature type="domain" description="Ribosomal RNA small subunit methyltransferase E methyltransferase" evidence="11">
    <location>
        <begin position="73"/>
        <end position="215"/>
    </location>
</feature>
<evidence type="ECO:0000256" key="7">
    <source>
        <dbReference type="ARBA" id="ARBA00022691"/>
    </source>
</evidence>
<dbReference type="NCBIfam" id="TIGR00046">
    <property type="entry name" value="RsmE family RNA methyltransferase"/>
    <property type="match status" value="1"/>
</dbReference>
<dbReference type="KEGG" id="ccun:CCUN_0224"/>
<keyword evidence="3 10" id="KW-0963">Cytoplasm</keyword>
<dbReference type="GO" id="GO:0070475">
    <property type="term" value="P:rRNA base methylation"/>
    <property type="evidence" value="ECO:0007669"/>
    <property type="project" value="TreeGrafter"/>
</dbReference>
<evidence type="ECO:0000256" key="3">
    <source>
        <dbReference type="ARBA" id="ARBA00022490"/>
    </source>
</evidence>
<dbReference type="PIRSF" id="PIRSF015601">
    <property type="entry name" value="MTase_slr0722"/>
    <property type="match status" value="1"/>
</dbReference>
<evidence type="ECO:0000256" key="10">
    <source>
        <dbReference type="PIRNR" id="PIRNR015601"/>
    </source>
</evidence>
<comment type="similarity">
    <text evidence="2 10">Belongs to the RNA methyltransferase RsmE family.</text>
</comment>
<evidence type="ECO:0000259" key="11">
    <source>
        <dbReference type="Pfam" id="PF04452"/>
    </source>
</evidence>
<dbReference type="CDD" id="cd18084">
    <property type="entry name" value="RsmE-like"/>
    <property type="match status" value="1"/>
</dbReference>
<feature type="domain" description="Ribosomal RNA small subunit methyltransferase E PUA-like" evidence="12">
    <location>
        <begin position="16"/>
        <end position="62"/>
    </location>
</feature>
<evidence type="ECO:0000256" key="4">
    <source>
        <dbReference type="ARBA" id="ARBA00022552"/>
    </source>
</evidence>
<evidence type="ECO:0000256" key="8">
    <source>
        <dbReference type="ARBA" id="ARBA00025699"/>
    </source>
</evidence>
<dbReference type="InterPro" id="IPR029028">
    <property type="entry name" value="Alpha/beta_knot_MTases"/>
</dbReference>
<accession>A0A1W6BUW4</accession>
<name>A0A1W6BUW4_9BACT</name>
<dbReference type="STRING" id="1121267.CCUN_0224"/>
<dbReference type="eggNOG" id="COG1385">
    <property type="taxonomic scope" value="Bacteria"/>
</dbReference>
<comment type="catalytic activity">
    <reaction evidence="9 10">
        <text>uridine(1498) in 16S rRNA + S-adenosyl-L-methionine = N(3)-methyluridine(1498) in 16S rRNA + S-adenosyl-L-homocysteine + H(+)</text>
        <dbReference type="Rhea" id="RHEA:42920"/>
        <dbReference type="Rhea" id="RHEA-COMP:10283"/>
        <dbReference type="Rhea" id="RHEA-COMP:10284"/>
        <dbReference type="ChEBI" id="CHEBI:15378"/>
        <dbReference type="ChEBI" id="CHEBI:57856"/>
        <dbReference type="ChEBI" id="CHEBI:59789"/>
        <dbReference type="ChEBI" id="CHEBI:65315"/>
        <dbReference type="ChEBI" id="CHEBI:74502"/>
        <dbReference type="EC" id="2.1.1.193"/>
    </reaction>
</comment>
<dbReference type="InterPro" id="IPR046886">
    <property type="entry name" value="RsmE_MTase_dom"/>
</dbReference>
<evidence type="ECO:0000256" key="1">
    <source>
        <dbReference type="ARBA" id="ARBA00004496"/>
    </source>
</evidence>
<evidence type="ECO:0000256" key="5">
    <source>
        <dbReference type="ARBA" id="ARBA00022603"/>
    </source>
</evidence>
<keyword evidence="6 10" id="KW-0808">Transferase</keyword>
<evidence type="ECO:0000313" key="14">
    <source>
        <dbReference type="Proteomes" id="UP000192902"/>
    </source>
</evidence>
<dbReference type="PANTHER" id="PTHR30027:SF3">
    <property type="entry name" value="16S RRNA (URACIL(1498)-N(3))-METHYLTRANSFERASE"/>
    <property type="match status" value="1"/>
</dbReference>
<gene>
    <name evidence="13" type="primary">rsmE</name>
    <name evidence="13" type="ORF">CCUN_0224</name>
</gene>
<dbReference type="EMBL" id="CP020867">
    <property type="protein sequence ID" value="ARJ55880.1"/>
    <property type="molecule type" value="Genomic_DNA"/>
</dbReference>
<dbReference type="Gene3D" id="3.40.1280.10">
    <property type="match status" value="1"/>
</dbReference>
<dbReference type="Proteomes" id="UP000192902">
    <property type="component" value="Chromosome"/>
</dbReference>
<evidence type="ECO:0000313" key="13">
    <source>
        <dbReference type="EMBL" id="ARJ55880.1"/>
    </source>
</evidence>
<dbReference type="PANTHER" id="PTHR30027">
    <property type="entry name" value="RIBOSOMAL RNA SMALL SUBUNIT METHYLTRANSFERASE E"/>
    <property type="match status" value="1"/>
</dbReference>
<dbReference type="RefSeq" id="WP_027305057.1">
    <property type="nucleotide sequence ID" value="NZ_CP020867.1"/>
</dbReference>
<dbReference type="InterPro" id="IPR046887">
    <property type="entry name" value="RsmE_PUA-like"/>
</dbReference>
<dbReference type="Pfam" id="PF20260">
    <property type="entry name" value="PUA_4"/>
    <property type="match status" value="1"/>
</dbReference>
<keyword evidence="5 10" id="KW-0489">Methyltransferase</keyword>
<dbReference type="GO" id="GO:0070042">
    <property type="term" value="F:rRNA (uridine-N3-)-methyltransferase activity"/>
    <property type="evidence" value="ECO:0007669"/>
    <property type="project" value="TreeGrafter"/>
</dbReference>
<dbReference type="Pfam" id="PF04452">
    <property type="entry name" value="Methyltrans_RNA"/>
    <property type="match status" value="1"/>
</dbReference>
<dbReference type="InterPro" id="IPR029026">
    <property type="entry name" value="tRNA_m1G_MTases_N"/>
</dbReference>
<proteinExistence type="inferred from homology"/>
<evidence type="ECO:0000256" key="2">
    <source>
        <dbReference type="ARBA" id="ARBA00005528"/>
    </source>
</evidence>
<dbReference type="NCBIfam" id="NF008695">
    <property type="entry name" value="PRK11713.3-3"/>
    <property type="match status" value="1"/>
</dbReference>
<protein>
    <recommendedName>
        <fullName evidence="10">Ribosomal RNA small subunit methyltransferase E</fullName>
        <ecNumber evidence="10">2.1.1.193</ecNumber>
    </recommendedName>
</protein>
<sequence length="217" mass="25320">MQFLYHKNSGAQLIKLENEEFSHLKVRRIRLGECLKLRNLNDEYLFSYEVIKLDRHSCVLKLVKSDFVPMPKNHLALALAVIEPKILEKTLAFLNEIGIAKLILVYTQFSQRNFKIDKNRFERILINSCEQCGRSFKMEIEIFNDIENFLKAYPHTILVDFSGKKEEFDKDKLYFIGPEGGFSEEEKLLFKRKICLDCAYILRSQSAIMAVAAKISI</sequence>
<reference evidence="13 14" key="1">
    <citation type="submission" date="2017-04" db="EMBL/GenBank/DDBJ databases">
        <title>Complete genome sequence of the Campylobacter cuniculorum type strain LMG24588.</title>
        <authorList>
            <person name="Miller W.G."/>
            <person name="Yee E."/>
            <person name="Revez J."/>
            <person name="Bono J.L."/>
            <person name="Rossi M."/>
        </authorList>
    </citation>
    <scope>NUCLEOTIDE SEQUENCE [LARGE SCALE GENOMIC DNA]</scope>
    <source>
        <strain evidence="13 14">LMG 24588</strain>
    </source>
</reference>
<evidence type="ECO:0000256" key="9">
    <source>
        <dbReference type="ARBA" id="ARBA00047944"/>
    </source>
</evidence>
<organism evidence="13 14">
    <name type="scientific">Campylobacter cuniculorum DSM 23162 = LMG 24588</name>
    <dbReference type="NCBI Taxonomy" id="1121267"/>
    <lineage>
        <taxon>Bacteria</taxon>
        <taxon>Pseudomonadati</taxon>
        <taxon>Campylobacterota</taxon>
        <taxon>Epsilonproteobacteria</taxon>
        <taxon>Campylobacterales</taxon>
        <taxon>Campylobacteraceae</taxon>
        <taxon>Campylobacter</taxon>
    </lineage>
</organism>
<keyword evidence="4 10" id="KW-0698">rRNA processing</keyword>
<comment type="subcellular location">
    <subcellularLocation>
        <location evidence="1 10">Cytoplasm</location>
    </subcellularLocation>
</comment>
<dbReference type="AlphaFoldDB" id="A0A1W6BUW4"/>
<evidence type="ECO:0000259" key="12">
    <source>
        <dbReference type="Pfam" id="PF20260"/>
    </source>
</evidence>
<dbReference type="GO" id="GO:0005737">
    <property type="term" value="C:cytoplasm"/>
    <property type="evidence" value="ECO:0007669"/>
    <property type="project" value="UniProtKB-SubCell"/>
</dbReference>
<dbReference type="SUPFAM" id="SSF75217">
    <property type="entry name" value="alpha/beta knot"/>
    <property type="match status" value="1"/>
</dbReference>
<keyword evidence="7 10" id="KW-0949">S-adenosyl-L-methionine</keyword>
<evidence type="ECO:0000256" key="6">
    <source>
        <dbReference type="ARBA" id="ARBA00022679"/>
    </source>
</evidence>